<feature type="region of interest" description="Disordered" evidence="5">
    <location>
        <begin position="101"/>
        <end position="150"/>
    </location>
</feature>
<feature type="compositionally biased region" description="Pro residues" evidence="5">
    <location>
        <begin position="584"/>
        <end position="604"/>
    </location>
</feature>
<feature type="transmembrane region" description="Helical" evidence="6">
    <location>
        <begin position="205"/>
        <end position="225"/>
    </location>
</feature>
<comment type="subcellular location">
    <subcellularLocation>
        <location evidence="1">Membrane</location>
        <topology evidence="1">Multi-pass membrane protein</topology>
    </subcellularLocation>
</comment>
<keyword evidence="2 6" id="KW-0812">Transmembrane</keyword>
<evidence type="ECO:0000256" key="1">
    <source>
        <dbReference type="ARBA" id="ARBA00004141"/>
    </source>
</evidence>
<evidence type="ECO:0000259" key="7">
    <source>
        <dbReference type="Pfam" id="PF00955"/>
    </source>
</evidence>
<evidence type="ECO:0000256" key="4">
    <source>
        <dbReference type="ARBA" id="ARBA00023136"/>
    </source>
</evidence>
<feature type="transmembrane region" description="Helical" evidence="6">
    <location>
        <begin position="709"/>
        <end position="734"/>
    </location>
</feature>
<dbReference type="InParanoid" id="A0A0G4H159"/>
<dbReference type="EMBL" id="CDMY01000932">
    <property type="protein sequence ID" value="CEM37273.1"/>
    <property type="molecule type" value="Genomic_DNA"/>
</dbReference>
<dbReference type="AlphaFoldDB" id="A0A0G4H159"/>
<dbReference type="InterPro" id="IPR003020">
    <property type="entry name" value="HCO3_transpt_euk"/>
</dbReference>
<sequence length="831" mass="88022">MICSSAALLPGCLSDAPPWLSQPPKLTASAALRRTVGFAPQSAPLPSAHLLRRHNHLSVLQSVIAPPPPFAPDHHSPPPFPRLDVTAMMNAPTGPDPAAVPASFTAGSGSGTSTSGTLAVPSLADGNATASAAGNATQEEEAASKAHVPTSSEMMGELQSLLHNTTIPPRISWFKGLRQDIARRRPFYKSDWLDGLRPKSIPAVLFMYFACLAPAVAFGGIAASITGGSMGVPEFLVACGCGGMAYSVFSGQPMTFIGPTGLTLAFTTALYAFCRQWSLPFMPLYSWTGLWTSLWLMLLAVAGAPELIKYCTQFTDDVFNALLACNFVYEAAASLLGNFMRSGLDKTGPLLSLNVALATYFLARRLSLSYRWRFFNKNIRAILSDFGPVLTIISMSLVATLPLFRSIEFLKVPLSFQLANNRPWLVRILDVPLYLRLIAILPAILLTALFFLDHNISIRVVNSPRNQMKKGVAYNQDLFALGAVTGVLSILGLPWMCAATVQSLAHVRAMATYVPNGEKPADKEDTSKEPTSTDVPPTDTPPGAPNGSTTTTITSTTTTGGSSAASGPTDGTQSSSASASQEASPPPPPPPPSLSDEPPAPIPSPSATGTSSVASAPASSPPAIAAGSAALKMVKMPGVPGGGTPSGVTSPTVSAVVAPAYIEPKDGLNQVYVPRPRSYKIPQQLQSGDMKIASVTENRLTGFMTHACILFSVGLLSVLRNIPMSVVSGIFLYLGRKVMTGNDFLYRIGDTFADRELLPFESKFRQLPRSVVIKYTAVQLACLAGLFTLKSVRSTALFFPSVIGALMVIRAVVLPRLFSRHELDTLDATVA</sequence>
<dbReference type="GO" id="GO:0006820">
    <property type="term" value="P:monoatomic anion transport"/>
    <property type="evidence" value="ECO:0007669"/>
    <property type="project" value="InterPro"/>
</dbReference>
<feature type="transmembrane region" description="Helical" evidence="6">
    <location>
        <begin position="383"/>
        <end position="404"/>
    </location>
</feature>
<dbReference type="Pfam" id="PF00955">
    <property type="entry name" value="HCO3_cotransp"/>
    <property type="match status" value="3"/>
</dbReference>
<dbReference type="STRING" id="1169540.A0A0G4H159"/>
<dbReference type="Proteomes" id="UP000041254">
    <property type="component" value="Unassembled WGS sequence"/>
</dbReference>
<feature type="compositionally biased region" description="Basic and acidic residues" evidence="5">
    <location>
        <begin position="519"/>
        <end position="528"/>
    </location>
</feature>
<feature type="transmembrane region" description="Helical" evidence="6">
    <location>
        <begin position="795"/>
        <end position="813"/>
    </location>
</feature>
<reference evidence="8 9" key="1">
    <citation type="submission" date="2014-11" db="EMBL/GenBank/DDBJ databases">
        <authorList>
            <person name="Zhu J."/>
            <person name="Qi W."/>
            <person name="Song R."/>
        </authorList>
    </citation>
    <scope>NUCLEOTIDE SEQUENCE [LARGE SCALE GENOMIC DNA]</scope>
</reference>
<dbReference type="PRINTS" id="PR01231">
    <property type="entry name" value="HCO3TRNSPORT"/>
</dbReference>
<evidence type="ECO:0000256" key="6">
    <source>
        <dbReference type="SAM" id="Phobius"/>
    </source>
</evidence>
<feature type="compositionally biased region" description="Low complexity" evidence="5">
    <location>
        <begin position="105"/>
        <end position="117"/>
    </location>
</feature>
<evidence type="ECO:0000256" key="5">
    <source>
        <dbReference type="SAM" id="MobiDB-lite"/>
    </source>
</evidence>
<feature type="transmembrane region" description="Helical" evidence="6">
    <location>
        <begin position="473"/>
        <end position="496"/>
    </location>
</feature>
<feature type="transmembrane region" description="Helical" evidence="6">
    <location>
        <begin position="255"/>
        <end position="273"/>
    </location>
</feature>
<feature type="transmembrane region" description="Helical" evidence="6">
    <location>
        <begin position="347"/>
        <end position="363"/>
    </location>
</feature>
<accession>A0A0G4H159</accession>
<evidence type="ECO:0000256" key="3">
    <source>
        <dbReference type="ARBA" id="ARBA00022989"/>
    </source>
</evidence>
<dbReference type="GO" id="GO:0005452">
    <property type="term" value="F:solute:inorganic anion antiporter activity"/>
    <property type="evidence" value="ECO:0007669"/>
    <property type="project" value="InterPro"/>
</dbReference>
<dbReference type="OrthoDB" id="429572at2759"/>
<feature type="transmembrane region" description="Helical" evidence="6">
    <location>
        <begin position="232"/>
        <end position="249"/>
    </location>
</feature>
<name>A0A0G4H159_VITBC</name>
<dbReference type="GO" id="GO:0005886">
    <property type="term" value="C:plasma membrane"/>
    <property type="evidence" value="ECO:0007669"/>
    <property type="project" value="TreeGrafter"/>
</dbReference>
<evidence type="ECO:0000313" key="9">
    <source>
        <dbReference type="Proteomes" id="UP000041254"/>
    </source>
</evidence>
<protein>
    <recommendedName>
        <fullName evidence="7">Bicarbonate transporter-like transmembrane domain-containing protein</fullName>
    </recommendedName>
</protein>
<keyword evidence="3 6" id="KW-1133">Transmembrane helix</keyword>
<keyword evidence="4 6" id="KW-0472">Membrane</keyword>
<feature type="domain" description="Bicarbonate transporter-like transmembrane" evidence="7">
    <location>
        <begin position="349"/>
        <end position="518"/>
    </location>
</feature>
<keyword evidence="9" id="KW-1185">Reference proteome</keyword>
<feature type="compositionally biased region" description="Low complexity" evidence="5">
    <location>
        <begin position="124"/>
        <end position="137"/>
    </location>
</feature>
<feature type="domain" description="Bicarbonate transporter-like transmembrane" evidence="7">
    <location>
        <begin position="689"/>
        <end position="829"/>
    </location>
</feature>
<feature type="compositionally biased region" description="Low complexity" evidence="5">
    <location>
        <begin position="547"/>
        <end position="583"/>
    </location>
</feature>
<dbReference type="GO" id="GO:0050801">
    <property type="term" value="P:monoatomic ion homeostasis"/>
    <property type="evidence" value="ECO:0007669"/>
    <property type="project" value="TreeGrafter"/>
</dbReference>
<proteinExistence type="predicted"/>
<organism evidence="8 9">
    <name type="scientific">Vitrella brassicaformis (strain CCMP3155)</name>
    <dbReference type="NCBI Taxonomy" id="1169540"/>
    <lineage>
        <taxon>Eukaryota</taxon>
        <taxon>Sar</taxon>
        <taxon>Alveolata</taxon>
        <taxon>Colpodellida</taxon>
        <taxon>Vitrellaceae</taxon>
        <taxon>Vitrella</taxon>
    </lineage>
</organism>
<feature type="region of interest" description="Disordered" evidence="5">
    <location>
        <begin position="516"/>
        <end position="621"/>
    </location>
</feature>
<dbReference type="PANTHER" id="PTHR11453">
    <property type="entry name" value="ANION EXCHANGE PROTEIN"/>
    <property type="match status" value="1"/>
</dbReference>
<feature type="domain" description="Bicarbonate transporter-like transmembrane" evidence="7">
    <location>
        <begin position="173"/>
        <end position="340"/>
    </location>
</feature>
<evidence type="ECO:0000256" key="2">
    <source>
        <dbReference type="ARBA" id="ARBA00022692"/>
    </source>
</evidence>
<gene>
    <name evidence="8" type="ORF">Vbra_6498</name>
</gene>
<dbReference type="VEuPathDB" id="CryptoDB:Vbra_6498"/>
<dbReference type="InterPro" id="IPR011531">
    <property type="entry name" value="HCO3_transpt-like_TM_dom"/>
</dbReference>
<evidence type="ECO:0000313" key="8">
    <source>
        <dbReference type="EMBL" id="CEM37273.1"/>
    </source>
</evidence>
<feature type="compositionally biased region" description="Low complexity" evidence="5">
    <location>
        <begin position="605"/>
        <end position="621"/>
    </location>
</feature>
<feature type="transmembrane region" description="Helical" evidence="6">
    <location>
        <begin position="285"/>
        <end position="304"/>
    </location>
</feature>
<dbReference type="Gene3D" id="1.10.287.570">
    <property type="entry name" value="Helical hairpin bin"/>
    <property type="match status" value="1"/>
</dbReference>
<feature type="transmembrane region" description="Helical" evidence="6">
    <location>
        <begin position="433"/>
        <end position="452"/>
    </location>
</feature>
<dbReference type="PANTHER" id="PTHR11453:SF127">
    <property type="entry name" value="SOLUTE CARRIER FAMILY 4 MEMBER 11"/>
    <property type="match status" value="1"/>
</dbReference>